<feature type="region of interest" description="Disordered" evidence="1">
    <location>
        <begin position="293"/>
        <end position="357"/>
    </location>
</feature>
<evidence type="ECO:0000313" key="2">
    <source>
        <dbReference type="EnsemblMetazoa" id="PPA07913.1"/>
    </source>
</evidence>
<organism evidence="2 3">
    <name type="scientific">Pristionchus pacificus</name>
    <name type="common">Parasitic nematode worm</name>
    <dbReference type="NCBI Taxonomy" id="54126"/>
    <lineage>
        <taxon>Eukaryota</taxon>
        <taxon>Metazoa</taxon>
        <taxon>Ecdysozoa</taxon>
        <taxon>Nematoda</taxon>
        <taxon>Chromadorea</taxon>
        <taxon>Rhabditida</taxon>
        <taxon>Rhabditina</taxon>
        <taxon>Diplogasteromorpha</taxon>
        <taxon>Diplogasteroidea</taxon>
        <taxon>Neodiplogasteridae</taxon>
        <taxon>Pristionchus</taxon>
    </lineage>
</organism>
<name>A0A2A6CVP6_PRIPA</name>
<protein>
    <submittedName>
        <fullName evidence="2">Uncharacterized protein</fullName>
    </submittedName>
</protein>
<accession>A0A2A6CVP6</accession>
<sequence>MVIGTGFALKGPSPVVRRVERARESERVREAAKFEEPLLNRKLRSMRASPLDPCCIAAHSSQLISLNTMDMEMKQYRAVCASRVNRLERFKKTRSFCSLDQETNNHHDSAYASGNERDCHPSSSFASSDDDEIVVQDTFEMIKEKMISLMEDDVSLLQQLMALSDKINEVKKGRGLLPRSLSQTSLSDGFDREADEEEDLFDDDVAHGFAASASAVTTLYLNEDSDAQTPSSSSKPPAPAPPQYFSRKNSVLRIPIAPRLSNRINRRPSDMSRHTRPLHIDAAAAAGAAACPSTVTSSTSSPSPFTRPSPALSSTTSSASSTVSSASGVKILQRSSASSDSGRASSGSSCGSPSPTF</sequence>
<accession>A0A8R1Y6W2</accession>
<keyword evidence="3" id="KW-1185">Reference proteome</keyword>
<reference evidence="3" key="1">
    <citation type="journal article" date="2008" name="Nat. Genet.">
        <title>The Pristionchus pacificus genome provides a unique perspective on nematode lifestyle and parasitism.</title>
        <authorList>
            <person name="Dieterich C."/>
            <person name="Clifton S.W."/>
            <person name="Schuster L.N."/>
            <person name="Chinwalla A."/>
            <person name="Delehaunty K."/>
            <person name="Dinkelacker I."/>
            <person name="Fulton L."/>
            <person name="Fulton R."/>
            <person name="Godfrey J."/>
            <person name="Minx P."/>
            <person name="Mitreva M."/>
            <person name="Roeseler W."/>
            <person name="Tian H."/>
            <person name="Witte H."/>
            <person name="Yang S.P."/>
            <person name="Wilson R.K."/>
            <person name="Sommer R.J."/>
        </authorList>
    </citation>
    <scope>NUCLEOTIDE SEQUENCE [LARGE SCALE GENOMIC DNA]</scope>
    <source>
        <strain evidence="3">PS312</strain>
    </source>
</reference>
<feature type="region of interest" description="Disordered" evidence="1">
    <location>
        <begin position="104"/>
        <end position="128"/>
    </location>
</feature>
<reference evidence="2" key="2">
    <citation type="submission" date="2022-06" db="UniProtKB">
        <authorList>
            <consortium name="EnsemblMetazoa"/>
        </authorList>
    </citation>
    <scope>IDENTIFICATION</scope>
    <source>
        <strain evidence="2">PS312</strain>
    </source>
</reference>
<evidence type="ECO:0000313" key="3">
    <source>
        <dbReference type="Proteomes" id="UP000005239"/>
    </source>
</evidence>
<dbReference type="AlphaFoldDB" id="A0A2A6CVP6"/>
<dbReference type="OrthoDB" id="6508726at2759"/>
<gene>
    <name evidence="2" type="primary">WBGene00097467</name>
</gene>
<feature type="compositionally biased region" description="Basic and acidic residues" evidence="1">
    <location>
        <begin position="104"/>
        <end position="120"/>
    </location>
</feature>
<proteinExistence type="predicted"/>
<feature type="compositionally biased region" description="Low complexity" evidence="1">
    <location>
        <begin position="293"/>
        <end position="327"/>
    </location>
</feature>
<dbReference type="Proteomes" id="UP000005239">
    <property type="component" value="Unassembled WGS sequence"/>
</dbReference>
<dbReference type="EnsemblMetazoa" id="PPA07913.1">
    <property type="protein sequence ID" value="PPA07913.1"/>
    <property type="gene ID" value="WBGene00097467"/>
</dbReference>
<feature type="region of interest" description="Disordered" evidence="1">
    <location>
        <begin position="224"/>
        <end position="249"/>
    </location>
</feature>
<feature type="compositionally biased region" description="Low complexity" evidence="1">
    <location>
        <begin position="334"/>
        <end position="357"/>
    </location>
</feature>
<evidence type="ECO:0000256" key="1">
    <source>
        <dbReference type="SAM" id="MobiDB-lite"/>
    </source>
</evidence>